<evidence type="ECO:0000313" key="2">
    <source>
        <dbReference type="EMBL" id="KAF2884806.1"/>
    </source>
</evidence>
<gene>
    <name evidence="2" type="ORF">ILUMI_21367</name>
</gene>
<dbReference type="Proteomes" id="UP000801492">
    <property type="component" value="Unassembled WGS sequence"/>
</dbReference>
<dbReference type="EMBL" id="VTPC01090129">
    <property type="protein sequence ID" value="KAF2884806.1"/>
    <property type="molecule type" value="Genomic_DNA"/>
</dbReference>
<sequence>MCEVQLQLNFLHVQVMESIGIAAVKEMKDIHREQIEFKEEIRSLQSENKKLKEENKKMKVKQEELKKELLGVTARTQRVEIKAKERNVILSGLNTDTANAKTLT</sequence>
<accession>A0A8K0G3N1</accession>
<keyword evidence="3" id="KW-1185">Reference proteome</keyword>
<comment type="caution">
    <text evidence="2">The sequence shown here is derived from an EMBL/GenBank/DDBJ whole genome shotgun (WGS) entry which is preliminary data.</text>
</comment>
<dbReference type="Gene3D" id="6.10.250.3110">
    <property type="match status" value="1"/>
</dbReference>
<organism evidence="2 3">
    <name type="scientific">Ignelater luminosus</name>
    <name type="common">Cucubano</name>
    <name type="synonym">Pyrophorus luminosus</name>
    <dbReference type="NCBI Taxonomy" id="2038154"/>
    <lineage>
        <taxon>Eukaryota</taxon>
        <taxon>Metazoa</taxon>
        <taxon>Ecdysozoa</taxon>
        <taxon>Arthropoda</taxon>
        <taxon>Hexapoda</taxon>
        <taxon>Insecta</taxon>
        <taxon>Pterygota</taxon>
        <taxon>Neoptera</taxon>
        <taxon>Endopterygota</taxon>
        <taxon>Coleoptera</taxon>
        <taxon>Polyphaga</taxon>
        <taxon>Elateriformia</taxon>
        <taxon>Elateroidea</taxon>
        <taxon>Elateridae</taxon>
        <taxon>Agrypninae</taxon>
        <taxon>Pyrophorini</taxon>
        <taxon>Ignelater</taxon>
    </lineage>
</organism>
<dbReference type="AlphaFoldDB" id="A0A8K0G3N1"/>
<keyword evidence="1" id="KW-0175">Coiled coil</keyword>
<name>A0A8K0G3N1_IGNLU</name>
<reference evidence="2" key="1">
    <citation type="submission" date="2019-08" db="EMBL/GenBank/DDBJ databases">
        <title>The genome of the North American firefly Photinus pyralis.</title>
        <authorList>
            <consortium name="Photinus pyralis genome working group"/>
            <person name="Fallon T.R."/>
            <person name="Sander Lower S.E."/>
            <person name="Weng J.-K."/>
        </authorList>
    </citation>
    <scope>NUCLEOTIDE SEQUENCE</scope>
    <source>
        <strain evidence="2">TRF0915ILg1</strain>
        <tissue evidence="2">Whole body</tissue>
    </source>
</reference>
<evidence type="ECO:0000256" key="1">
    <source>
        <dbReference type="SAM" id="Coils"/>
    </source>
</evidence>
<evidence type="ECO:0000313" key="3">
    <source>
        <dbReference type="Proteomes" id="UP000801492"/>
    </source>
</evidence>
<feature type="coiled-coil region" evidence="1">
    <location>
        <begin position="27"/>
        <end position="68"/>
    </location>
</feature>
<proteinExistence type="predicted"/>
<protein>
    <submittedName>
        <fullName evidence="2">Uncharacterized protein</fullName>
    </submittedName>
</protein>